<dbReference type="SMART" id="SM00028">
    <property type="entry name" value="TPR"/>
    <property type="match status" value="6"/>
</dbReference>
<dbReference type="InterPro" id="IPR029787">
    <property type="entry name" value="Nucleotide_cyclase"/>
</dbReference>
<feature type="domain" description="Guanylate cyclase" evidence="1">
    <location>
        <begin position="10"/>
        <end position="117"/>
    </location>
</feature>
<accession>A0A381VXP6</accession>
<dbReference type="GO" id="GO:0035556">
    <property type="term" value="P:intracellular signal transduction"/>
    <property type="evidence" value="ECO:0007669"/>
    <property type="project" value="InterPro"/>
</dbReference>
<dbReference type="GO" id="GO:0009190">
    <property type="term" value="P:cyclic nucleotide biosynthetic process"/>
    <property type="evidence" value="ECO:0007669"/>
    <property type="project" value="InterPro"/>
</dbReference>
<dbReference type="PROSITE" id="PS50005">
    <property type="entry name" value="TPR"/>
    <property type="match status" value="2"/>
</dbReference>
<dbReference type="Pfam" id="PF00211">
    <property type="entry name" value="Guanylate_cyc"/>
    <property type="match status" value="1"/>
</dbReference>
<dbReference type="SUPFAM" id="SSF55073">
    <property type="entry name" value="Nucleotide cyclase"/>
    <property type="match status" value="1"/>
</dbReference>
<dbReference type="AlphaFoldDB" id="A0A381VXP6"/>
<dbReference type="SUPFAM" id="SSF48452">
    <property type="entry name" value="TPR-like"/>
    <property type="match status" value="2"/>
</dbReference>
<organism evidence="2">
    <name type="scientific">marine metagenome</name>
    <dbReference type="NCBI Taxonomy" id="408172"/>
    <lineage>
        <taxon>unclassified sequences</taxon>
        <taxon>metagenomes</taxon>
        <taxon>ecological metagenomes</taxon>
    </lineage>
</organism>
<dbReference type="InterPro" id="IPR001054">
    <property type="entry name" value="A/G_cyclase"/>
</dbReference>
<dbReference type="Gene3D" id="3.30.70.1230">
    <property type="entry name" value="Nucleotide cyclase"/>
    <property type="match status" value="1"/>
</dbReference>
<dbReference type="CDD" id="cd07302">
    <property type="entry name" value="CHD"/>
    <property type="match status" value="1"/>
</dbReference>
<sequence length="737" mass="83676">MPEQKRKLAAIMFTDIVGYTESMSIDEQAAIQAVRKKRSIIQPLIKEHSGVFVKEIGDGTLSYFGSAIDASTCAVKLQAKTFDDEFLNIRIGLHVGDIVFDGEDVFGEGVNIASRLENISPAGGICVSKNVFDELENKKQFNGTSLGLQSLKGVGRLVEVFALNGDKLKEPDKSQYKATEVEKHTDDEVPSIAIIPFDNKGAQEDVFYAYGISADLISSVTSAGLIRVASLKDIEKLDYQNLESAEISRIVFIRYIANGTLWKMGDMFQLSIELYDTKEARVVWSDRWQENWDNLPSIKSNLSDGLLKALNAKPSYEENKEIVNPEAYEYYLRAEHKFQKRQTADDIELAMGLSQKAVEIDENFLEAKLQLAKIIYAKGNDENKALSLANTALEQAEKQDNQRAVGDILRFIGEWFIRRDLDQALEYFTRSLIVFEALGDKMGTGLALNSIGNVNWRNEQPKKALEYYERFQSIAEEIGDKWSESTALNNIALVYNGIGDSDGAIEYLERALLIKEELQDKAGSAKNLVNIGFQYFTKGDFNSALDYYNRGLAIDKSLGNRWRIAFDLRLKGYLLSDMGEYAESQASFEEALAIDESLDDKNGVMLATKGIGITHFYRSDYEKALDYLERSYALRKELGKKSWKLYHLIHLSLTQKYLAMDYDKKEIHNIIGDKTLDDKRYITNYTIYKLLEEKKYLQWAYKQVYKIANGLDDTVKESFLNMPIPKQIIEEWEKVNA</sequence>
<dbReference type="EMBL" id="UINC01010053">
    <property type="protein sequence ID" value="SVA44871.1"/>
    <property type="molecule type" value="Genomic_DNA"/>
</dbReference>
<dbReference type="InterPro" id="IPR019734">
    <property type="entry name" value="TPR_rpt"/>
</dbReference>
<evidence type="ECO:0000313" key="2">
    <source>
        <dbReference type="EMBL" id="SVA44871.1"/>
    </source>
</evidence>
<evidence type="ECO:0000259" key="1">
    <source>
        <dbReference type="PROSITE" id="PS50125"/>
    </source>
</evidence>
<dbReference type="PANTHER" id="PTHR10098">
    <property type="entry name" value="RAPSYN-RELATED"/>
    <property type="match status" value="1"/>
</dbReference>
<dbReference type="Gene3D" id="1.25.40.10">
    <property type="entry name" value="Tetratricopeptide repeat domain"/>
    <property type="match status" value="2"/>
</dbReference>
<reference evidence="2" key="1">
    <citation type="submission" date="2018-05" db="EMBL/GenBank/DDBJ databases">
        <authorList>
            <person name="Lanie J.A."/>
            <person name="Ng W.-L."/>
            <person name="Kazmierczak K.M."/>
            <person name="Andrzejewski T.M."/>
            <person name="Davidsen T.M."/>
            <person name="Wayne K.J."/>
            <person name="Tettelin H."/>
            <person name="Glass J.I."/>
            <person name="Rusch D."/>
            <person name="Podicherti R."/>
            <person name="Tsui H.-C.T."/>
            <person name="Winkler M.E."/>
        </authorList>
    </citation>
    <scope>NUCLEOTIDE SEQUENCE</scope>
</reference>
<dbReference type="Pfam" id="PF13424">
    <property type="entry name" value="TPR_12"/>
    <property type="match status" value="3"/>
</dbReference>
<dbReference type="InterPro" id="IPR011990">
    <property type="entry name" value="TPR-like_helical_dom_sf"/>
</dbReference>
<protein>
    <recommendedName>
        <fullName evidence="1">Guanylate cyclase domain-containing protein</fullName>
    </recommendedName>
</protein>
<name>A0A381VXP6_9ZZZZ</name>
<proteinExistence type="predicted"/>
<dbReference type="PROSITE" id="PS50125">
    <property type="entry name" value="GUANYLATE_CYCLASE_2"/>
    <property type="match status" value="1"/>
</dbReference>
<gene>
    <name evidence="2" type="ORF">METZ01_LOCUS97725</name>
</gene>